<name>M1P2S8_BARAA</name>
<dbReference type="RefSeq" id="WP_015397629.1">
    <property type="nucleotide sequence ID" value="NC_020300.1"/>
</dbReference>
<dbReference type="EMBL" id="CP003123">
    <property type="protein sequence ID" value="AGF74120.1"/>
    <property type="molecule type" value="Genomic_DNA"/>
</dbReference>
<organism evidence="1 2">
    <name type="scientific">Bartonella australis (strain Aust/NH1)</name>
    <dbReference type="NCBI Taxonomy" id="1094489"/>
    <lineage>
        <taxon>Bacteria</taxon>
        <taxon>Pseudomonadati</taxon>
        <taxon>Pseudomonadota</taxon>
        <taxon>Alphaproteobacteria</taxon>
        <taxon>Hyphomicrobiales</taxon>
        <taxon>Bartonellaceae</taxon>
        <taxon>Bartonella</taxon>
    </lineage>
</organism>
<dbReference type="Proteomes" id="UP000011729">
    <property type="component" value="Chromosome"/>
</dbReference>
<reference evidence="1 2" key="1">
    <citation type="journal article" date="2013" name="PLoS Genet.">
        <title>A gene transfer agent and a dynamic repertoire of secretion systems hold the keys to the explosive radiation of the emerging pathogen Bartonella.</title>
        <authorList>
            <person name="Guy L."/>
            <person name="Nystedt B."/>
            <person name="Toft C."/>
            <person name="Zaremba-Niedzwiedzka K."/>
            <person name="Berglund E.C."/>
            <person name="Granberg F."/>
            <person name="Naslund K."/>
            <person name="Eriksson A.S."/>
            <person name="Andersson S.G."/>
        </authorList>
    </citation>
    <scope>NUCLEOTIDE SEQUENCE [LARGE SCALE GENOMIC DNA]</scope>
    <source>
        <strain evidence="1 2">Aust/NH1</strain>
    </source>
</reference>
<evidence type="ECO:0000313" key="1">
    <source>
        <dbReference type="EMBL" id="AGF74120.1"/>
    </source>
</evidence>
<keyword evidence="2" id="KW-1185">Reference proteome</keyword>
<gene>
    <name evidence="1" type="ordered locus">BAnh1_02330</name>
</gene>
<dbReference type="PATRIC" id="fig|1094489.3.peg.284"/>
<dbReference type="AlphaFoldDB" id="M1P2S8"/>
<dbReference type="OrthoDB" id="8243486at2"/>
<dbReference type="HOGENOM" id="CLU_1700775_0_0_5"/>
<dbReference type="KEGG" id="baus:BAnh1_02330"/>
<protein>
    <submittedName>
        <fullName evidence="1">Uncharacterized protein</fullName>
    </submittedName>
</protein>
<accession>M1P2S8</accession>
<dbReference type="eggNOG" id="COG3935">
    <property type="taxonomic scope" value="Bacteria"/>
</dbReference>
<sequence>MAANSWIKFYPADWRSDPGLRTCGLTARGLWIEMLSIMHEATPRGSMVINGVAVKSEKLAMLSGATVDEVNLALSELENAGVLSRKKNGVIYSKKMEKEENLSRKRRESGEKGGRASLCKIREKKVCLSKIFSLRISKIKNRRTMQNKLIYLTH</sequence>
<evidence type="ECO:0000313" key="2">
    <source>
        <dbReference type="Proteomes" id="UP000011729"/>
    </source>
</evidence>
<proteinExistence type="predicted"/>